<dbReference type="EMBL" id="JAIWYP010000003">
    <property type="protein sequence ID" value="KAH3848171.1"/>
    <property type="molecule type" value="Genomic_DNA"/>
</dbReference>
<dbReference type="Proteomes" id="UP000828390">
    <property type="component" value="Unassembled WGS sequence"/>
</dbReference>
<keyword evidence="2" id="KW-1185">Reference proteome</keyword>
<name>A0A9D4L0C1_DREPO</name>
<comment type="caution">
    <text evidence="1">The sequence shown here is derived from an EMBL/GenBank/DDBJ whole genome shotgun (WGS) entry which is preliminary data.</text>
</comment>
<sequence length="92" mass="11109">MTGVIFNKNERQREGEIVRIRNREGRERGEYKYRERDWRIEVEIKGEEWWAGGRESEGGRYIDHDWQMTPIDLQVTRSKVKVTVTRNSKMVP</sequence>
<dbReference type="AlphaFoldDB" id="A0A9D4L0C1"/>
<evidence type="ECO:0000313" key="2">
    <source>
        <dbReference type="Proteomes" id="UP000828390"/>
    </source>
</evidence>
<evidence type="ECO:0000313" key="1">
    <source>
        <dbReference type="EMBL" id="KAH3848171.1"/>
    </source>
</evidence>
<reference evidence="1" key="2">
    <citation type="submission" date="2020-11" db="EMBL/GenBank/DDBJ databases">
        <authorList>
            <person name="McCartney M.A."/>
            <person name="Auch B."/>
            <person name="Kono T."/>
            <person name="Mallez S."/>
            <person name="Becker A."/>
            <person name="Gohl D.M."/>
            <person name="Silverstein K.A.T."/>
            <person name="Koren S."/>
            <person name="Bechman K.B."/>
            <person name="Herman A."/>
            <person name="Abrahante J.E."/>
            <person name="Garbe J."/>
        </authorList>
    </citation>
    <scope>NUCLEOTIDE SEQUENCE</scope>
    <source>
        <strain evidence="1">Duluth1</strain>
        <tissue evidence="1">Whole animal</tissue>
    </source>
</reference>
<reference evidence="1" key="1">
    <citation type="journal article" date="2019" name="bioRxiv">
        <title>The Genome of the Zebra Mussel, Dreissena polymorpha: A Resource for Invasive Species Research.</title>
        <authorList>
            <person name="McCartney M.A."/>
            <person name="Auch B."/>
            <person name="Kono T."/>
            <person name="Mallez S."/>
            <person name="Zhang Y."/>
            <person name="Obille A."/>
            <person name="Becker A."/>
            <person name="Abrahante J.E."/>
            <person name="Garbe J."/>
            <person name="Badalamenti J.P."/>
            <person name="Herman A."/>
            <person name="Mangelson H."/>
            <person name="Liachko I."/>
            <person name="Sullivan S."/>
            <person name="Sone E.D."/>
            <person name="Koren S."/>
            <person name="Silverstein K.A.T."/>
            <person name="Beckman K.B."/>
            <person name="Gohl D.M."/>
        </authorList>
    </citation>
    <scope>NUCLEOTIDE SEQUENCE</scope>
    <source>
        <strain evidence="1">Duluth1</strain>
        <tissue evidence="1">Whole animal</tissue>
    </source>
</reference>
<accession>A0A9D4L0C1</accession>
<proteinExistence type="predicted"/>
<gene>
    <name evidence="1" type="ORF">DPMN_090528</name>
</gene>
<protein>
    <submittedName>
        <fullName evidence="1">Uncharacterized protein</fullName>
    </submittedName>
</protein>
<organism evidence="1 2">
    <name type="scientific">Dreissena polymorpha</name>
    <name type="common">Zebra mussel</name>
    <name type="synonym">Mytilus polymorpha</name>
    <dbReference type="NCBI Taxonomy" id="45954"/>
    <lineage>
        <taxon>Eukaryota</taxon>
        <taxon>Metazoa</taxon>
        <taxon>Spiralia</taxon>
        <taxon>Lophotrochozoa</taxon>
        <taxon>Mollusca</taxon>
        <taxon>Bivalvia</taxon>
        <taxon>Autobranchia</taxon>
        <taxon>Heteroconchia</taxon>
        <taxon>Euheterodonta</taxon>
        <taxon>Imparidentia</taxon>
        <taxon>Neoheterodontei</taxon>
        <taxon>Myida</taxon>
        <taxon>Dreissenoidea</taxon>
        <taxon>Dreissenidae</taxon>
        <taxon>Dreissena</taxon>
    </lineage>
</organism>